<keyword evidence="3" id="KW-1185">Reference proteome</keyword>
<dbReference type="Proteomes" id="UP000261620">
    <property type="component" value="Unplaced"/>
</dbReference>
<feature type="transmembrane region" description="Helical" evidence="1">
    <location>
        <begin position="193"/>
        <end position="213"/>
    </location>
</feature>
<dbReference type="InterPro" id="IPR021280">
    <property type="entry name" value="TMEM260-like"/>
</dbReference>
<evidence type="ECO:0000256" key="1">
    <source>
        <dbReference type="SAM" id="Phobius"/>
    </source>
</evidence>
<sequence>MPADQRTSWALTGTTVVCVTALYVTCVQRTVPGGDSELITSACELGVAHPPGYPLFTLLARLAMCLLPSLSPAHSVNLMCSLLGSAACGAICLAGSGPGAVLAGGLFAVSRLSWQWSMVAEVFTLNSLFIGLLFFLSVSFHCAENAIQRGKIAHWGALCCGLGLSNQHTLVLYVLVIIPWVLHRLYSHRELSLSGLLSLGVCFLLGFLPYIYLPISSYLNKARWSWGDQTTLSGLLTHLLRAEYGTFSLAKTEISVNLTTMLAMLVVYSLFFGWRANLDISRPLMLGVVERFWLQGDAAVCVLAGVGLSRTLGELEKRLGRGEMWKTTGWALTIALLAHMVHTNHECDLSRNTVVERFGRELLASFPTDSIILTRGDLPGNSLRYLHYCQGERPDVRLVDQEMMTYSWYVARLAQHHPGVHFPGRWWDPAHPEGKDTFSLEQFLSHNSRDVFACIGLPDGDPSWERSFSLWPLGTCDYIVPIQRHFHPEEWARRTRNLYNWSEPHNFHPASWEHVANEEMWQAMKTAFFLFDLAEKMQGEGKAQLFELSYTLYKEIVEAHSDHPTNWDKNLALACERLLRSGHQGHSPDSLLTCSSRHFRLYLEREPTDPQAPAIRSAITHLLKERDRLRQRQTP</sequence>
<evidence type="ECO:0000313" key="2">
    <source>
        <dbReference type="Ensembl" id="ENSMMOP00000000949.1"/>
    </source>
</evidence>
<dbReference type="OMA" id="HSVNLMC"/>
<organism evidence="2 3">
    <name type="scientific">Mola mola</name>
    <name type="common">Ocean sunfish</name>
    <name type="synonym">Tetraodon mola</name>
    <dbReference type="NCBI Taxonomy" id="94237"/>
    <lineage>
        <taxon>Eukaryota</taxon>
        <taxon>Metazoa</taxon>
        <taxon>Chordata</taxon>
        <taxon>Craniata</taxon>
        <taxon>Vertebrata</taxon>
        <taxon>Euteleostomi</taxon>
        <taxon>Actinopterygii</taxon>
        <taxon>Neopterygii</taxon>
        <taxon>Teleostei</taxon>
        <taxon>Neoteleostei</taxon>
        <taxon>Acanthomorphata</taxon>
        <taxon>Eupercaria</taxon>
        <taxon>Tetraodontiformes</taxon>
        <taxon>Molidae</taxon>
        <taxon>Mola</taxon>
    </lineage>
</organism>
<dbReference type="AlphaFoldDB" id="A0A3Q3VXR4"/>
<feature type="transmembrane region" description="Helical" evidence="1">
    <location>
        <begin position="122"/>
        <end position="143"/>
    </location>
</feature>
<feature type="transmembrane region" description="Helical" evidence="1">
    <location>
        <begin position="254"/>
        <end position="272"/>
    </location>
</feature>
<keyword evidence="1" id="KW-1133">Transmembrane helix</keyword>
<dbReference type="PANTHER" id="PTHR16214:SF3">
    <property type="entry name" value="TRANSMEMBRANE PROTEIN 260"/>
    <property type="match status" value="1"/>
</dbReference>
<reference evidence="2" key="1">
    <citation type="submission" date="2025-08" db="UniProtKB">
        <authorList>
            <consortium name="Ensembl"/>
        </authorList>
    </citation>
    <scope>IDENTIFICATION</scope>
</reference>
<feature type="transmembrane region" description="Helical" evidence="1">
    <location>
        <begin position="155"/>
        <end position="181"/>
    </location>
</feature>
<keyword evidence="1" id="KW-0812">Transmembrane</keyword>
<dbReference type="Pfam" id="PF11028">
    <property type="entry name" value="TMEM260-like"/>
    <property type="match status" value="2"/>
</dbReference>
<accession>A0A3Q3VXR4</accession>
<dbReference type="PANTHER" id="PTHR16214">
    <property type="entry name" value="TRANSMEMBRANE PROTEIN 260"/>
    <property type="match status" value="1"/>
</dbReference>
<proteinExistence type="predicted"/>
<keyword evidence="1" id="KW-0472">Membrane</keyword>
<reference evidence="2" key="2">
    <citation type="submission" date="2025-09" db="UniProtKB">
        <authorList>
            <consortium name="Ensembl"/>
        </authorList>
    </citation>
    <scope>IDENTIFICATION</scope>
</reference>
<name>A0A3Q3VXR4_MOLML</name>
<evidence type="ECO:0000313" key="3">
    <source>
        <dbReference type="Proteomes" id="UP000261620"/>
    </source>
</evidence>
<protein>
    <submittedName>
        <fullName evidence="2">Uncharacterized protein</fullName>
    </submittedName>
</protein>
<feature type="transmembrane region" description="Helical" evidence="1">
    <location>
        <begin position="82"/>
        <end position="110"/>
    </location>
</feature>
<dbReference type="Ensembl" id="ENSMMOT00000000973.1">
    <property type="protein sequence ID" value="ENSMMOP00000000949.1"/>
    <property type="gene ID" value="ENSMMOG00000000808.1"/>
</dbReference>
<dbReference type="InterPro" id="IPR052724">
    <property type="entry name" value="GT117_domain-containing"/>
</dbReference>